<dbReference type="SUPFAM" id="SSF52540">
    <property type="entry name" value="P-loop containing nucleoside triphosphate hydrolases"/>
    <property type="match status" value="1"/>
</dbReference>
<dbReference type="InterPro" id="IPR003959">
    <property type="entry name" value="ATPase_AAA_core"/>
</dbReference>
<keyword evidence="2" id="KW-0378">Hydrolase</keyword>
<dbReference type="Proteomes" id="UP000294856">
    <property type="component" value="Unassembled WGS sequence"/>
</dbReference>
<proteinExistence type="predicted"/>
<dbReference type="OrthoDB" id="3237462at2"/>
<dbReference type="Pfam" id="PF13304">
    <property type="entry name" value="AAA_21"/>
    <property type="match status" value="1"/>
</dbReference>
<dbReference type="AlphaFoldDB" id="A0A4R1FP36"/>
<dbReference type="PANTHER" id="PTHR43581">
    <property type="entry name" value="ATP/GTP PHOSPHATASE"/>
    <property type="match status" value="1"/>
</dbReference>
<keyword evidence="2" id="KW-0255">Endonuclease</keyword>
<dbReference type="GO" id="GO:0004519">
    <property type="term" value="F:endonuclease activity"/>
    <property type="evidence" value="ECO:0007669"/>
    <property type="project" value="UniProtKB-KW"/>
</dbReference>
<evidence type="ECO:0000313" key="3">
    <source>
        <dbReference type="Proteomes" id="UP000294856"/>
    </source>
</evidence>
<comment type="caution">
    <text evidence="2">The sequence shown here is derived from an EMBL/GenBank/DDBJ whole genome shotgun (WGS) entry which is preliminary data.</text>
</comment>
<organism evidence="2 3">
    <name type="scientific">Nocardia alba</name>
    <dbReference type="NCBI Taxonomy" id="225051"/>
    <lineage>
        <taxon>Bacteria</taxon>
        <taxon>Bacillati</taxon>
        <taxon>Actinomycetota</taxon>
        <taxon>Actinomycetes</taxon>
        <taxon>Mycobacteriales</taxon>
        <taxon>Nocardiaceae</taxon>
        <taxon>Nocardia</taxon>
    </lineage>
</organism>
<dbReference type="EMBL" id="SMFR01000002">
    <property type="protein sequence ID" value="TCJ96313.1"/>
    <property type="molecule type" value="Genomic_DNA"/>
</dbReference>
<evidence type="ECO:0000313" key="2">
    <source>
        <dbReference type="EMBL" id="TCJ96313.1"/>
    </source>
</evidence>
<keyword evidence="2" id="KW-0540">Nuclease</keyword>
<dbReference type="InterPro" id="IPR051396">
    <property type="entry name" value="Bact_Antivir_Def_Nuclease"/>
</dbReference>
<accession>A0A4R1FP36</accession>
<gene>
    <name evidence="2" type="ORF">DFR71_2340</name>
</gene>
<dbReference type="GO" id="GO:0005524">
    <property type="term" value="F:ATP binding"/>
    <property type="evidence" value="ECO:0007669"/>
    <property type="project" value="InterPro"/>
</dbReference>
<dbReference type="Gene3D" id="3.40.50.300">
    <property type="entry name" value="P-loop containing nucleotide triphosphate hydrolases"/>
    <property type="match status" value="1"/>
</dbReference>
<evidence type="ECO:0000259" key="1">
    <source>
        <dbReference type="Pfam" id="PF13304"/>
    </source>
</evidence>
<sequence>MFIRRVDIKNYRGIKNLTWVIPKDQNFICMIGPGDSAKSSILEAVYLALCERWSLSLSDTDFFDANIEEPIVIRVALTELSDDIITHQALGLELSGIADDGCLLHDPEAGAEVCIVIQLKIDADLEPHWSAYREGGKEPFTRVGSGIRGKLAAFKVDERIDNHLRWSKSSALARMTEAKHGTSGTLAAAARASRVAVAGALSPELRELTDSIQAKLHEMGSGSFVDLQPGLDTSVPSSGGLLSLFEGKVPLTNFGLGSRRLAGISTQQLAYYAKTVLMIDEVEYGLEPHRLVHLLGRLRNSSSAAQAFVTTHSPVAVEQLNAEDFAVIRSSYGDVKIKMLRDYPAIQALLRSRPSAFLARKVVLAEGRTEYGLLLGLLDDWNSKQAVGGAPSSSALGVAVADGVGGVQAAQRAQSLIELGYEVVLFIDNDDRGADKEIQDAASLGCEVVRWSLGNATENQLMETLDAAGLSSLIELAVDTRSGRATVCQDIDSFWENGKLEDLDVGRWVESGAMTIEEARSLICKSAIKRKWFKGIDYGKKLASWVIANPEFLTGSQFAKVLEELRQAIYTTGSSTAGKTSEA</sequence>
<keyword evidence="3" id="KW-1185">Reference proteome</keyword>
<dbReference type="GO" id="GO:0016887">
    <property type="term" value="F:ATP hydrolysis activity"/>
    <property type="evidence" value="ECO:0007669"/>
    <property type="project" value="InterPro"/>
</dbReference>
<dbReference type="PANTHER" id="PTHR43581:SF4">
    <property type="entry name" value="ATP_GTP PHOSPHATASE"/>
    <property type="match status" value="1"/>
</dbReference>
<dbReference type="STRING" id="1210063.GCA_001612665_00004"/>
<feature type="domain" description="ATPase AAA-type core" evidence="1">
    <location>
        <begin position="27"/>
        <end position="317"/>
    </location>
</feature>
<dbReference type="InterPro" id="IPR027417">
    <property type="entry name" value="P-loop_NTPase"/>
</dbReference>
<name>A0A4R1FP36_9NOCA</name>
<reference evidence="2 3" key="1">
    <citation type="submission" date="2019-03" db="EMBL/GenBank/DDBJ databases">
        <title>Genomic Encyclopedia of Type Strains, Phase IV (KMG-IV): sequencing the most valuable type-strain genomes for metagenomic binning, comparative biology and taxonomic classification.</title>
        <authorList>
            <person name="Goeker M."/>
        </authorList>
    </citation>
    <scope>NUCLEOTIDE SEQUENCE [LARGE SCALE GENOMIC DNA]</scope>
    <source>
        <strain evidence="2 3">DSM 44684</strain>
    </source>
</reference>
<protein>
    <submittedName>
        <fullName evidence="2">Putative ATP-dependent endonuclease of OLD family</fullName>
    </submittedName>
</protein>
<dbReference type="RefSeq" id="WP_132369809.1">
    <property type="nucleotide sequence ID" value="NZ_SMFR01000002.1"/>
</dbReference>